<dbReference type="InterPro" id="IPR009439">
    <property type="entry name" value="RCC_reductase"/>
</dbReference>
<proteinExistence type="predicted"/>
<accession>A0A6N2N885</accession>
<reference evidence="1" key="1">
    <citation type="submission" date="2019-03" db="EMBL/GenBank/DDBJ databases">
        <authorList>
            <person name="Mank J."/>
            <person name="Almeida P."/>
        </authorList>
    </citation>
    <scope>NUCLEOTIDE SEQUENCE</scope>
    <source>
        <strain evidence="1">78183</strain>
    </source>
</reference>
<dbReference type="AlphaFoldDB" id="A0A6N2N885"/>
<evidence type="ECO:0000313" key="1">
    <source>
        <dbReference type="EMBL" id="VFU63021.1"/>
    </source>
</evidence>
<dbReference type="GO" id="GO:0051743">
    <property type="term" value="F:red chlorophyll catabolite reductase activity"/>
    <property type="evidence" value="ECO:0007669"/>
    <property type="project" value="InterPro"/>
</dbReference>
<protein>
    <submittedName>
        <fullName evidence="1">Uncharacterized protein</fullName>
    </submittedName>
</protein>
<organism evidence="1">
    <name type="scientific">Salix viminalis</name>
    <name type="common">Common osier</name>
    <name type="synonym">Basket willow</name>
    <dbReference type="NCBI Taxonomy" id="40686"/>
    <lineage>
        <taxon>Eukaryota</taxon>
        <taxon>Viridiplantae</taxon>
        <taxon>Streptophyta</taxon>
        <taxon>Embryophyta</taxon>
        <taxon>Tracheophyta</taxon>
        <taxon>Spermatophyta</taxon>
        <taxon>Magnoliopsida</taxon>
        <taxon>eudicotyledons</taxon>
        <taxon>Gunneridae</taxon>
        <taxon>Pentapetalae</taxon>
        <taxon>rosids</taxon>
        <taxon>fabids</taxon>
        <taxon>Malpighiales</taxon>
        <taxon>Salicaceae</taxon>
        <taxon>Saliceae</taxon>
        <taxon>Salix</taxon>
    </lineage>
</organism>
<name>A0A6N2N885_SALVM</name>
<dbReference type="EMBL" id="CAADRP010002182">
    <property type="protein sequence ID" value="VFU63021.1"/>
    <property type="molecule type" value="Genomic_DNA"/>
</dbReference>
<gene>
    <name evidence="1" type="ORF">SVIM_LOCUS478321</name>
</gene>
<dbReference type="Pfam" id="PF06405">
    <property type="entry name" value="RCC_reductase"/>
    <property type="match status" value="1"/>
</dbReference>
<sequence length="103" mass="12172">MIELIRVVQQSLVLILDLLHGRTCLSPDYLKLSMRTQLDTHRQMLTKLPGSTLRLFILYFVLSSHQHRFDSNRAEEGSFRDLVGSLRLWRTIGERRRSLYDSR</sequence>